<evidence type="ECO:0000313" key="10">
    <source>
        <dbReference type="EMBL" id="SBP23822.1"/>
    </source>
</evidence>
<feature type="compositionally biased region" description="Pro residues" evidence="8">
    <location>
        <begin position="330"/>
        <end position="339"/>
    </location>
</feature>
<evidence type="ECO:0000256" key="8">
    <source>
        <dbReference type="SAM" id="MobiDB-lite"/>
    </source>
</evidence>
<keyword evidence="5 7" id="KW-0009">Actin-binding</keyword>
<feature type="domain" description="WH2" evidence="9">
    <location>
        <begin position="431"/>
        <end position="448"/>
    </location>
</feature>
<feature type="compositionally biased region" description="Basic and acidic residues" evidence="8">
    <location>
        <begin position="183"/>
        <end position="193"/>
    </location>
</feature>
<feature type="compositionally biased region" description="Low complexity" evidence="8">
    <location>
        <begin position="229"/>
        <end position="242"/>
    </location>
</feature>
<dbReference type="GO" id="GO:2000601">
    <property type="term" value="P:positive regulation of Arp2/3 complex-mediated actin nucleation"/>
    <property type="evidence" value="ECO:0007669"/>
    <property type="project" value="TreeGrafter"/>
</dbReference>
<dbReference type="Gene3D" id="6.10.280.150">
    <property type="match status" value="2"/>
</dbReference>
<dbReference type="GO" id="GO:0031209">
    <property type="term" value="C:SCAR complex"/>
    <property type="evidence" value="ECO:0007669"/>
    <property type="project" value="TreeGrafter"/>
</dbReference>
<feature type="region of interest" description="Disordered" evidence="8">
    <location>
        <begin position="217"/>
        <end position="346"/>
    </location>
</feature>
<gene>
    <name evidence="10" type="primary">Nfu_g_1_015923</name>
</gene>
<dbReference type="GO" id="GO:0071933">
    <property type="term" value="F:Arp2/3 complex binding"/>
    <property type="evidence" value="ECO:0007669"/>
    <property type="project" value="TreeGrafter"/>
</dbReference>
<accession>A0A1A7Y095</accession>
<keyword evidence="3 7" id="KW-0963">Cytoplasm</keyword>
<evidence type="ECO:0000256" key="5">
    <source>
        <dbReference type="ARBA" id="ARBA00023203"/>
    </source>
</evidence>
<comment type="subcellular location">
    <subcellularLocation>
        <location evidence="1 7">Cytoplasm</location>
        <location evidence="1 7">Cytoskeleton</location>
    </subcellularLocation>
</comment>
<comment type="similarity">
    <text evidence="2 7">Belongs to the SCAR/WAVE family.</text>
</comment>
<proteinExistence type="inferred from homology"/>
<sequence length="495" mass="54814">MPLVKRIIEPRFLCRGSLPDGVASELECVTNSTLAAVIKQLGGLSRHAEDIFGELFIEANSFYLRMSNLQERVDLLAVKVTQLDSTVEEVSLQDINMRKAFRSSTIQDQQAVSRNSILNPVLMMYQRCDKPPPLNILTPYRDDKKDGLKFYTDPSYFFSLWKEKMLQATENKRKEKRRHKEQKHVEDSSGREVKKIRKARNRRQEWNLMAYDKELRPDARVTPSPYHTSDGSMSSDRSGMSDEPSSPHPTHGNDRKDTVTMTTSSSGLTQSLDRALRPTSASSGVTAATTRQHSLGRSQPYTQAPSLTGSANQNGAQSNEAKDHSNHQIPPAPPPPPLMPSAGHTAFPCSTAHNAAMLASLHSAAASGNQGDHTLPYSYSPSHPPPPPTNYSPSPSFPKGQAAPSTTAAPPLPPAMDNRKPSSLNVPMNDARSDLLAAIRRGIQLRKVQEQREQEEAKKREPTGNDVATILSRRIAVEYSESEEESDPEDQDWSD</sequence>
<dbReference type="SMART" id="SM00246">
    <property type="entry name" value="WH2"/>
    <property type="match status" value="1"/>
</dbReference>
<dbReference type="GO" id="GO:0005856">
    <property type="term" value="C:cytoskeleton"/>
    <property type="evidence" value="ECO:0007669"/>
    <property type="project" value="UniProtKB-SubCell"/>
</dbReference>
<evidence type="ECO:0000256" key="7">
    <source>
        <dbReference type="RuleBase" id="RU367034"/>
    </source>
</evidence>
<evidence type="ECO:0000256" key="6">
    <source>
        <dbReference type="ARBA" id="ARBA00023212"/>
    </source>
</evidence>
<dbReference type="AlphaFoldDB" id="A0A1A7Y095"/>
<dbReference type="PANTHER" id="PTHR12902">
    <property type="entry name" value="WASP-1"/>
    <property type="match status" value="1"/>
</dbReference>
<dbReference type="PROSITE" id="PS51082">
    <property type="entry name" value="WH2"/>
    <property type="match status" value="1"/>
</dbReference>
<dbReference type="GO" id="GO:0003779">
    <property type="term" value="F:actin binding"/>
    <property type="evidence" value="ECO:0007669"/>
    <property type="project" value="UniProtKB-UniRule"/>
</dbReference>
<dbReference type="EMBL" id="HADX01001590">
    <property type="protein sequence ID" value="SBP23822.1"/>
    <property type="molecule type" value="Transcribed_RNA"/>
</dbReference>
<dbReference type="PANTHER" id="PTHR12902:SF9">
    <property type="entry name" value="WISKOTT-ALDRICH SYNDROME PROTEIN FAMILY MEMBER"/>
    <property type="match status" value="1"/>
</dbReference>
<dbReference type="Gene3D" id="1.20.5.340">
    <property type="match status" value="1"/>
</dbReference>
<name>A0A1A7Y095_9TELE</name>
<evidence type="ECO:0000256" key="4">
    <source>
        <dbReference type="ARBA" id="ARBA00022553"/>
    </source>
</evidence>
<keyword evidence="6 7" id="KW-0206">Cytoskeleton</keyword>
<dbReference type="EMBL" id="HADW01008882">
    <property type="protein sequence ID" value="SBP10282.1"/>
    <property type="molecule type" value="Transcribed_RNA"/>
</dbReference>
<feature type="compositionally biased region" description="Polar residues" evidence="8">
    <location>
        <begin position="259"/>
        <end position="272"/>
    </location>
</feature>
<dbReference type="Pfam" id="PF02205">
    <property type="entry name" value="WH2"/>
    <property type="match status" value="1"/>
</dbReference>
<evidence type="ECO:0000256" key="3">
    <source>
        <dbReference type="ARBA" id="ARBA00022490"/>
    </source>
</evidence>
<dbReference type="InterPro" id="IPR003124">
    <property type="entry name" value="WH2_dom"/>
</dbReference>
<feature type="region of interest" description="Disordered" evidence="8">
    <location>
        <begin position="365"/>
        <end position="430"/>
    </location>
</feature>
<feature type="region of interest" description="Disordered" evidence="8">
    <location>
        <begin position="476"/>
        <end position="495"/>
    </location>
</feature>
<reference evidence="10" key="1">
    <citation type="submission" date="2016-05" db="EMBL/GenBank/DDBJ databases">
        <authorList>
            <person name="Lavstsen T."/>
            <person name="Jespersen J.S."/>
        </authorList>
    </citation>
    <scope>NUCLEOTIDE SEQUENCE</scope>
    <source>
        <tissue evidence="10">Brain</tissue>
    </source>
</reference>
<dbReference type="GO" id="GO:0034237">
    <property type="term" value="F:protein kinase A regulatory subunit binding"/>
    <property type="evidence" value="ECO:0007669"/>
    <property type="project" value="TreeGrafter"/>
</dbReference>
<organism evidence="10">
    <name type="scientific">Iconisemion striatum</name>
    <dbReference type="NCBI Taxonomy" id="60296"/>
    <lineage>
        <taxon>Eukaryota</taxon>
        <taxon>Metazoa</taxon>
        <taxon>Chordata</taxon>
        <taxon>Craniata</taxon>
        <taxon>Vertebrata</taxon>
        <taxon>Euteleostomi</taxon>
        <taxon>Actinopterygii</taxon>
        <taxon>Neopterygii</taxon>
        <taxon>Teleostei</taxon>
        <taxon>Neoteleostei</taxon>
        <taxon>Acanthomorphata</taxon>
        <taxon>Ovalentaria</taxon>
        <taxon>Atherinomorphae</taxon>
        <taxon>Cyprinodontiformes</taxon>
        <taxon>Nothobranchiidae</taxon>
        <taxon>Iconisemion</taxon>
    </lineage>
</organism>
<dbReference type="FunFam" id="1.20.5.340:FF:000012">
    <property type="entry name" value="Wiskott-Aldrich syndrome protein family member 1"/>
    <property type="match status" value="1"/>
</dbReference>
<evidence type="ECO:0000259" key="9">
    <source>
        <dbReference type="PROSITE" id="PS51082"/>
    </source>
</evidence>
<feature type="compositionally biased region" description="Acidic residues" evidence="8">
    <location>
        <begin position="480"/>
        <end position="495"/>
    </location>
</feature>
<feature type="compositionally biased region" description="Low complexity" evidence="8">
    <location>
        <begin position="279"/>
        <end position="290"/>
    </location>
</feature>
<keyword evidence="4" id="KW-0597">Phosphoprotein</keyword>
<comment type="function">
    <text evidence="7">Downstream effector molecule involved in the transmission of signals from tyrosine kinase receptors and small GTPases to the actin cytoskeleton. Promotes formation of actin filaments. Part of the WAVE complex that regulates lamellipodia formation. The WAVE complex regulates actin filament reorganization via its interaction with the Arp2/3 complex.</text>
</comment>
<dbReference type="GO" id="GO:0030036">
    <property type="term" value="P:actin cytoskeleton organization"/>
    <property type="evidence" value="ECO:0007669"/>
    <property type="project" value="UniProtKB-UniRule"/>
</dbReference>
<protein>
    <recommendedName>
        <fullName evidence="7">Wiskott-Aldrich syndrome protein family member</fullName>
        <shortName evidence="7">WASP family protein member</shortName>
    </recommendedName>
</protein>
<feature type="compositionally biased region" description="Basic and acidic residues" evidence="8">
    <location>
        <begin position="448"/>
        <end position="463"/>
    </location>
</feature>
<feature type="compositionally biased region" description="Low complexity" evidence="8">
    <location>
        <begin position="391"/>
        <end position="409"/>
    </location>
</feature>
<comment type="subunit">
    <text evidence="7">Binds actin and the Arp2/3 complex.</text>
</comment>
<evidence type="ECO:0000256" key="1">
    <source>
        <dbReference type="ARBA" id="ARBA00004245"/>
    </source>
</evidence>
<feature type="compositionally biased region" description="Polar residues" evidence="8">
    <location>
        <begin position="291"/>
        <end position="319"/>
    </location>
</feature>
<feature type="region of interest" description="Disordered" evidence="8">
    <location>
        <begin position="448"/>
        <end position="468"/>
    </location>
</feature>
<dbReference type="InterPro" id="IPR028288">
    <property type="entry name" value="SCAR/WAVE_fam"/>
</dbReference>
<evidence type="ECO:0000256" key="2">
    <source>
        <dbReference type="ARBA" id="ARBA00006993"/>
    </source>
</evidence>
<feature type="region of interest" description="Disordered" evidence="8">
    <location>
        <begin position="171"/>
        <end position="200"/>
    </location>
</feature>
<reference evidence="10" key="2">
    <citation type="submission" date="2016-06" db="EMBL/GenBank/DDBJ databases">
        <title>The genome of a short-lived fish provides insights into sex chromosome evolution and the genetic control of aging.</title>
        <authorList>
            <person name="Reichwald K."/>
            <person name="Felder M."/>
            <person name="Petzold A."/>
            <person name="Koch P."/>
            <person name="Groth M."/>
            <person name="Platzer M."/>
        </authorList>
    </citation>
    <scope>NUCLEOTIDE SEQUENCE</scope>
    <source>
        <tissue evidence="10">Brain</tissue>
    </source>
</reference>